<protein>
    <submittedName>
        <fullName evidence="9">HMP4</fullName>
    </submittedName>
</protein>
<keyword evidence="2" id="KW-0004">4Fe-4S</keyword>
<feature type="transmembrane region" description="Helical" evidence="7">
    <location>
        <begin position="118"/>
        <end position="135"/>
    </location>
</feature>
<evidence type="ECO:0000256" key="7">
    <source>
        <dbReference type="SAM" id="Phobius"/>
    </source>
</evidence>
<dbReference type="PROSITE" id="PS00198">
    <property type="entry name" value="4FE4S_FER_1"/>
    <property type="match status" value="1"/>
</dbReference>
<evidence type="ECO:0000313" key="9">
    <source>
        <dbReference type="EMBL" id="AEX00098.1"/>
    </source>
</evidence>
<keyword evidence="4" id="KW-0249">Electron transport</keyword>
<evidence type="ECO:0000259" key="8">
    <source>
        <dbReference type="PROSITE" id="PS51379"/>
    </source>
</evidence>
<dbReference type="Pfam" id="PF12801">
    <property type="entry name" value="Fer4_5"/>
    <property type="match status" value="2"/>
</dbReference>
<dbReference type="SUPFAM" id="SSF54862">
    <property type="entry name" value="4Fe-4S ferredoxins"/>
    <property type="match status" value="1"/>
</dbReference>
<dbReference type="GO" id="GO:0046872">
    <property type="term" value="F:metal ion binding"/>
    <property type="evidence" value="ECO:0007669"/>
    <property type="project" value="UniProtKB-KW"/>
</dbReference>
<keyword evidence="3" id="KW-0479">Metal-binding</keyword>
<name>G9JKC0_9BACT</name>
<evidence type="ECO:0000256" key="2">
    <source>
        <dbReference type="ARBA" id="ARBA00022485"/>
    </source>
</evidence>
<feature type="transmembrane region" description="Helical" evidence="7">
    <location>
        <begin position="173"/>
        <end position="194"/>
    </location>
</feature>
<evidence type="ECO:0000256" key="4">
    <source>
        <dbReference type="ARBA" id="ARBA00022982"/>
    </source>
</evidence>
<dbReference type="EMBL" id="JN845573">
    <property type="protein sequence ID" value="AEX00098.1"/>
    <property type="molecule type" value="Genomic_DNA"/>
</dbReference>
<dbReference type="GO" id="GO:0051539">
    <property type="term" value="F:4 iron, 4 sulfur cluster binding"/>
    <property type="evidence" value="ECO:0007669"/>
    <property type="project" value="UniProtKB-KW"/>
</dbReference>
<keyword evidence="1" id="KW-0813">Transport</keyword>
<dbReference type="InterPro" id="IPR017900">
    <property type="entry name" value="4Fe4S_Fe_S_CS"/>
</dbReference>
<dbReference type="PANTHER" id="PTHR30176:SF3">
    <property type="entry name" value="FERREDOXIN-TYPE PROTEIN NAPH"/>
    <property type="match status" value="1"/>
</dbReference>
<reference evidence="9" key="1">
    <citation type="journal article" date="2011" name="Science">
        <title>A cultured greigite-producing magnetotactic bacterium in a novel group of sulfate-reducing bacteria.</title>
        <authorList>
            <person name="Lefevre C.T."/>
            <person name="Menguy N."/>
            <person name="Abreu F."/>
            <person name="Lins U."/>
            <person name="Posfai M."/>
            <person name="Prozorov T."/>
            <person name="Pignol D."/>
            <person name="Frankel R.B."/>
            <person name="Bazylinski D.A."/>
        </authorList>
    </citation>
    <scope>NUCLEOTIDE SEQUENCE</scope>
    <source>
        <strain evidence="9">BW-1</strain>
    </source>
</reference>
<keyword evidence="7" id="KW-1133">Transmembrane helix</keyword>
<dbReference type="AlphaFoldDB" id="G9JKC0"/>
<accession>G9JKC0</accession>
<organism evidence="9">
    <name type="scientific">Desulfamplus magnetovallimortis BW-1</name>
    <dbReference type="NCBI Taxonomy" id="1073250"/>
    <lineage>
        <taxon>Bacteria</taxon>
        <taxon>Pseudomonadati</taxon>
        <taxon>Thermodesulfobacteriota</taxon>
        <taxon>Desulfobacteria</taxon>
        <taxon>Desulfobacterales</taxon>
        <taxon>Desulfobacteraceae</taxon>
        <taxon>Desulfamplus</taxon>
    </lineage>
</organism>
<dbReference type="Gene3D" id="3.30.70.20">
    <property type="match status" value="1"/>
</dbReference>
<keyword evidence="6" id="KW-0411">Iron-sulfur</keyword>
<evidence type="ECO:0000256" key="3">
    <source>
        <dbReference type="ARBA" id="ARBA00022723"/>
    </source>
</evidence>
<feature type="transmembrane region" description="Helical" evidence="7">
    <location>
        <begin position="71"/>
        <end position="98"/>
    </location>
</feature>
<keyword evidence="5" id="KW-0408">Iron</keyword>
<feature type="domain" description="4Fe-4S ferredoxin-type" evidence="8">
    <location>
        <begin position="217"/>
        <end position="248"/>
    </location>
</feature>
<proteinExistence type="predicted"/>
<dbReference type="PROSITE" id="PS51379">
    <property type="entry name" value="4FE4S_FER_2"/>
    <property type="match status" value="1"/>
</dbReference>
<sequence length="292" mass="32325">MELTRIRQLMQLAGTVLSNSYIGTIFTKNISTGPLKGVCVPFLNCYACPSAVFSCPIGTLQHFAAIRAIPYYLIGFIAVVGLTVGRMACGWLCPFGFLQDMMHKIPSPKMEIPGTLRYVKYLVLLLLVIVLPYLTAEMTFSILCPAGTLTAGLPWAIWNPVNPQTGLPFFPDGQGAIFFISLFILIVFLVFFILTKRPFCRIACPMGALLAFFNKYSMVQLKVSSKCDGCNICRDLCPVDINISMEEDSGECIRCLECTRCAHVKLSTPFSSDIKAQKLFRKAKLKGQRVKG</sequence>
<dbReference type="GO" id="GO:0005886">
    <property type="term" value="C:plasma membrane"/>
    <property type="evidence" value="ECO:0007669"/>
    <property type="project" value="TreeGrafter"/>
</dbReference>
<feature type="transmembrane region" description="Helical" evidence="7">
    <location>
        <begin position="142"/>
        <end position="161"/>
    </location>
</feature>
<evidence type="ECO:0000256" key="5">
    <source>
        <dbReference type="ARBA" id="ARBA00023004"/>
    </source>
</evidence>
<dbReference type="InterPro" id="IPR017896">
    <property type="entry name" value="4Fe4S_Fe-S-bd"/>
</dbReference>
<keyword evidence="7" id="KW-0472">Membrane</keyword>
<dbReference type="InterPro" id="IPR051684">
    <property type="entry name" value="Electron_Trans/Redox"/>
</dbReference>
<evidence type="ECO:0000256" key="6">
    <source>
        <dbReference type="ARBA" id="ARBA00023014"/>
    </source>
</evidence>
<dbReference type="PANTHER" id="PTHR30176">
    <property type="entry name" value="FERREDOXIN-TYPE PROTEIN NAPH"/>
    <property type="match status" value="1"/>
</dbReference>
<keyword evidence="7" id="KW-0812">Transmembrane</keyword>
<evidence type="ECO:0000256" key="1">
    <source>
        <dbReference type="ARBA" id="ARBA00022448"/>
    </source>
</evidence>